<dbReference type="EMBL" id="WKEW01000028">
    <property type="protein sequence ID" value="MCF5057481.1"/>
    <property type="molecule type" value="Genomic_DNA"/>
</dbReference>
<evidence type="ECO:0000256" key="2">
    <source>
        <dbReference type="ARBA" id="ARBA00022771"/>
    </source>
</evidence>
<dbReference type="PANTHER" id="PTHR38777:SF1">
    <property type="entry name" value="DNAK SUPPRESSOR PROTEIN"/>
    <property type="match status" value="1"/>
</dbReference>
<evidence type="ECO:0000313" key="5">
    <source>
        <dbReference type="EMBL" id="MCF5057481.1"/>
    </source>
</evidence>
<accession>A0AAW5ABG3</accession>
<keyword evidence="1" id="KW-0479">Metal-binding</keyword>
<dbReference type="RefSeq" id="WP_236299502.1">
    <property type="nucleotide sequence ID" value="NZ_WKEB01000160.1"/>
</dbReference>
<dbReference type="AlphaFoldDB" id="A0AAW5ABG3"/>
<evidence type="ECO:0000313" key="6">
    <source>
        <dbReference type="Proteomes" id="UP000814172"/>
    </source>
</evidence>
<evidence type="ECO:0000256" key="3">
    <source>
        <dbReference type="ARBA" id="ARBA00022833"/>
    </source>
</evidence>
<evidence type="ECO:0000259" key="4">
    <source>
        <dbReference type="Pfam" id="PF01258"/>
    </source>
</evidence>
<dbReference type="GO" id="GO:1900378">
    <property type="term" value="P:positive regulation of secondary metabolite biosynthetic process"/>
    <property type="evidence" value="ECO:0007669"/>
    <property type="project" value="TreeGrafter"/>
</dbReference>
<reference evidence="5 6" key="1">
    <citation type="submission" date="2019-11" db="EMBL/GenBank/DDBJ databases">
        <title>Epiphytic Pseudomonas syringae from cherry orchards.</title>
        <authorList>
            <person name="Hulin M.T."/>
        </authorList>
    </citation>
    <scope>NUCLEOTIDE SEQUENCE [LARGE SCALE GENOMIC DNA]</scope>
    <source>
        <strain evidence="5 6">PA-6-9F</strain>
    </source>
</reference>
<keyword evidence="6" id="KW-1185">Reference proteome</keyword>
<name>A0AAW5ABG3_9PSED</name>
<dbReference type="SUPFAM" id="SSF57716">
    <property type="entry name" value="Glucocorticoid receptor-like (DNA-binding domain)"/>
    <property type="match status" value="1"/>
</dbReference>
<dbReference type="PANTHER" id="PTHR38777">
    <property type="entry name" value="FELS-2 PROPHAGE PROTEIN"/>
    <property type="match status" value="1"/>
</dbReference>
<gene>
    <name evidence="5" type="ORF">GIW75_11005</name>
</gene>
<feature type="domain" description="Zinc finger DksA/TraR C4-type" evidence="4">
    <location>
        <begin position="31"/>
        <end position="61"/>
    </location>
</feature>
<dbReference type="Gene3D" id="1.20.120.910">
    <property type="entry name" value="DksA, coiled-coil domain"/>
    <property type="match status" value="1"/>
</dbReference>
<proteinExistence type="predicted"/>
<dbReference type="InterPro" id="IPR000962">
    <property type="entry name" value="Znf_DskA_TraR"/>
</dbReference>
<sequence>MADIADFAGEVIEQTVEHALAQIPSYTGISATECAGCGELIQEGRRVAIPGVQLCTPCAEREALAKKGVRRL</sequence>
<dbReference type="Proteomes" id="UP000814172">
    <property type="component" value="Unassembled WGS sequence"/>
</dbReference>
<evidence type="ECO:0000256" key="1">
    <source>
        <dbReference type="ARBA" id="ARBA00022723"/>
    </source>
</evidence>
<dbReference type="GO" id="GO:0008270">
    <property type="term" value="F:zinc ion binding"/>
    <property type="evidence" value="ECO:0007669"/>
    <property type="project" value="UniProtKB-KW"/>
</dbReference>
<comment type="caution">
    <text evidence="5">The sequence shown here is derived from an EMBL/GenBank/DDBJ whole genome shotgun (WGS) entry which is preliminary data.</text>
</comment>
<dbReference type="Pfam" id="PF01258">
    <property type="entry name" value="zf-dskA_traR"/>
    <property type="match status" value="1"/>
</dbReference>
<keyword evidence="2" id="KW-0863">Zinc-finger</keyword>
<organism evidence="5 6">
    <name type="scientific">Pseudomonas proteolytica</name>
    <dbReference type="NCBI Taxonomy" id="219574"/>
    <lineage>
        <taxon>Bacteria</taxon>
        <taxon>Pseudomonadati</taxon>
        <taxon>Pseudomonadota</taxon>
        <taxon>Gammaproteobacteria</taxon>
        <taxon>Pseudomonadales</taxon>
        <taxon>Pseudomonadaceae</taxon>
        <taxon>Pseudomonas</taxon>
    </lineage>
</organism>
<protein>
    <submittedName>
        <fullName evidence="5">DnaK suppressor protein</fullName>
    </submittedName>
</protein>
<keyword evidence="3" id="KW-0862">Zinc</keyword>